<sequence length="106" mass="12111">MHHISYVIGKSLRRMLQVVNLLVLSSITNMQDPSPMTSMYDKKKHHYLLTCPSKYSVHPIRPNGSIHAGPFFVSPSLKNQQAAWESNGGIRSWFRLTRLDMIETVS</sequence>
<evidence type="ECO:0000313" key="3">
    <source>
        <dbReference type="Proteomes" id="UP000078561"/>
    </source>
</evidence>
<gene>
    <name evidence="2" type="primary">ABSGL_05630.1 scaffold 7188</name>
</gene>
<accession>A0A163JKB6</accession>
<evidence type="ECO:0000313" key="2">
    <source>
        <dbReference type="EMBL" id="SAL99974.1"/>
    </source>
</evidence>
<protein>
    <submittedName>
        <fullName evidence="2">Uncharacterized protein</fullName>
    </submittedName>
</protein>
<name>A0A163JKB6_ABSGL</name>
<feature type="chain" id="PRO_5007843394" evidence="1">
    <location>
        <begin position="31"/>
        <end position="106"/>
    </location>
</feature>
<proteinExistence type="predicted"/>
<feature type="signal peptide" evidence="1">
    <location>
        <begin position="1"/>
        <end position="30"/>
    </location>
</feature>
<dbReference type="InParanoid" id="A0A163JKB6"/>
<dbReference type="EMBL" id="LT553043">
    <property type="protein sequence ID" value="SAL99974.1"/>
    <property type="molecule type" value="Genomic_DNA"/>
</dbReference>
<organism evidence="2">
    <name type="scientific">Absidia glauca</name>
    <name type="common">Pin mould</name>
    <dbReference type="NCBI Taxonomy" id="4829"/>
    <lineage>
        <taxon>Eukaryota</taxon>
        <taxon>Fungi</taxon>
        <taxon>Fungi incertae sedis</taxon>
        <taxon>Mucoromycota</taxon>
        <taxon>Mucoromycotina</taxon>
        <taxon>Mucoromycetes</taxon>
        <taxon>Mucorales</taxon>
        <taxon>Cunninghamellaceae</taxon>
        <taxon>Absidia</taxon>
    </lineage>
</organism>
<keyword evidence="1" id="KW-0732">Signal</keyword>
<reference evidence="2" key="1">
    <citation type="submission" date="2016-04" db="EMBL/GenBank/DDBJ databases">
        <authorList>
            <person name="Evans L.H."/>
            <person name="Alamgir A."/>
            <person name="Owens N."/>
            <person name="Weber N.D."/>
            <person name="Virtaneva K."/>
            <person name="Barbian K."/>
            <person name="Babar A."/>
            <person name="Rosenke K."/>
        </authorList>
    </citation>
    <scope>NUCLEOTIDE SEQUENCE [LARGE SCALE GENOMIC DNA]</scope>
    <source>
        <strain evidence="2">CBS 101.48</strain>
    </source>
</reference>
<evidence type="ECO:0000256" key="1">
    <source>
        <dbReference type="SAM" id="SignalP"/>
    </source>
</evidence>
<dbReference type="Proteomes" id="UP000078561">
    <property type="component" value="Unassembled WGS sequence"/>
</dbReference>
<dbReference type="AlphaFoldDB" id="A0A163JKB6"/>
<keyword evidence="3" id="KW-1185">Reference proteome</keyword>